<dbReference type="Proteomes" id="UP000396862">
    <property type="component" value="Unassembled WGS sequence"/>
</dbReference>
<dbReference type="SUPFAM" id="SSF88946">
    <property type="entry name" value="Sigma2 domain of RNA polymerase sigma factors"/>
    <property type="match status" value="1"/>
</dbReference>
<evidence type="ECO:0000313" key="10">
    <source>
        <dbReference type="Proteomes" id="UP000396862"/>
    </source>
</evidence>
<dbReference type="OrthoDB" id="9782991at2"/>
<dbReference type="NCBIfam" id="TIGR02937">
    <property type="entry name" value="sigma70-ECF"/>
    <property type="match status" value="1"/>
</dbReference>
<dbReference type="InterPro" id="IPR013249">
    <property type="entry name" value="RNA_pol_sigma70_r4_t2"/>
</dbReference>
<accession>A0A2P8CF60</accession>
<dbReference type="InterPro" id="IPR013324">
    <property type="entry name" value="RNA_pol_sigma_r3/r4-like"/>
</dbReference>
<keyword evidence="4" id="KW-0804">Transcription</keyword>
<dbReference type="GO" id="GO:0006352">
    <property type="term" value="P:DNA-templated transcription initiation"/>
    <property type="evidence" value="ECO:0007669"/>
    <property type="project" value="InterPro"/>
</dbReference>
<dbReference type="GO" id="GO:0016987">
    <property type="term" value="F:sigma factor activity"/>
    <property type="evidence" value="ECO:0007669"/>
    <property type="project" value="UniProtKB-KW"/>
</dbReference>
<comment type="similarity">
    <text evidence="1">Belongs to the sigma-70 factor family. ECF subfamily.</text>
</comment>
<dbReference type="InterPro" id="IPR039425">
    <property type="entry name" value="RNA_pol_sigma-70-like"/>
</dbReference>
<keyword evidence="2" id="KW-0805">Transcription regulation</keyword>
<dbReference type="InterPro" id="IPR036388">
    <property type="entry name" value="WH-like_DNA-bd_sf"/>
</dbReference>
<evidence type="ECO:0000313" key="7">
    <source>
        <dbReference type="EMBL" id="GET23162.1"/>
    </source>
</evidence>
<dbReference type="GO" id="GO:0003677">
    <property type="term" value="F:DNA binding"/>
    <property type="evidence" value="ECO:0007669"/>
    <property type="project" value="InterPro"/>
</dbReference>
<dbReference type="RefSeq" id="WP_106541463.1">
    <property type="nucleotide sequence ID" value="NZ_BLAU01000001.1"/>
</dbReference>
<gene>
    <name evidence="8" type="ORF">CLV93_10329</name>
    <name evidence="7" type="ORF">JCM18694_34080</name>
</gene>
<dbReference type="InterPro" id="IPR014284">
    <property type="entry name" value="RNA_pol_sigma-70_dom"/>
</dbReference>
<evidence type="ECO:0000259" key="5">
    <source>
        <dbReference type="Pfam" id="PF04542"/>
    </source>
</evidence>
<evidence type="ECO:0000256" key="1">
    <source>
        <dbReference type="ARBA" id="ARBA00010641"/>
    </source>
</evidence>
<dbReference type="GO" id="GO:0000428">
    <property type="term" value="C:DNA-directed RNA polymerase complex"/>
    <property type="evidence" value="ECO:0007669"/>
    <property type="project" value="UniProtKB-KW"/>
</dbReference>
<dbReference type="AlphaFoldDB" id="A0A2P8CF60"/>
<organism evidence="8 9">
    <name type="scientific">Prolixibacter denitrificans</name>
    <dbReference type="NCBI Taxonomy" id="1541063"/>
    <lineage>
        <taxon>Bacteria</taxon>
        <taxon>Pseudomonadati</taxon>
        <taxon>Bacteroidota</taxon>
        <taxon>Bacteroidia</taxon>
        <taxon>Marinilabiliales</taxon>
        <taxon>Prolixibacteraceae</taxon>
        <taxon>Prolixibacter</taxon>
    </lineage>
</organism>
<feature type="domain" description="RNA polymerase sigma-70 region 2" evidence="5">
    <location>
        <begin position="25"/>
        <end position="88"/>
    </location>
</feature>
<evidence type="ECO:0000313" key="8">
    <source>
        <dbReference type="EMBL" id="PSK83614.1"/>
    </source>
</evidence>
<feature type="domain" description="RNA polymerase sigma factor 70 region 4 type 2" evidence="6">
    <location>
        <begin position="121"/>
        <end position="171"/>
    </location>
</feature>
<dbReference type="InterPro" id="IPR014327">
    <property type="entry name" value="RNA_pol_sigma70_bacteroid"/>
</dbReference>
<dbReference type="SUPFAM" id="SSF88659">
    <property type="entry name" value="Sigma3 and sigma4 domains of RNA polymerase sigma factors"/>
    <property type="match status" value="1"/>
</dbReference>
<evidence type="ECO:0000259" key="6">
    <source>
        <dbReference type="Pfam" id="PF08281"/>
    </source>
</evidence>
<proteinExistence type="inferred from homology"/>
<dbReference type="PANTHER" id="PTHR43133:SF46">
    <property type="entry name" value="RNA POLYMERASE SIGMA-70 FACTOR ECF SUBFAMILY"/>
    <property type="match status" value="1"/>
</dbReference>
<name>A0A2P8CF60_9BACT</name>
<evidence type="ECO:0000256" key="4">
    <source>
        <dbReference type="ARBA" id="ARBA00023163"/>
    </source>
</evidence>
<reference evidence="7 10" key="2">
    <citation type="submission" date="2019-10" db="EMBL/GenBank/DDBJ databases">
        <title>Prolixibacter strains distinguished by the presence of nitrate reductase genes were adept at nitrate-dependent anaerobic corrosion of metallic iron and carbon steel.</title>
        <authorList>
            <person name="Iino T."/>
            <person name="Shono N."/>
            <person name="Ito K."/>
            <person name="Nakamura R."/>
            <person name="Sueoka K."/>
            <person name="Harayama S."/>
            <person name="Ohkuma M."/>
        </authorList>
    </citation>
    <scope>NUCLEOTIDE SEQUENCE [LARGE SCALE GENOMIC DNA]</scope>
    <source>
        <strain evidence="7 10">MIC1-1</strain>
    </source>
</reference>
<reference evidence="8 9" key="1">
    <citation type="submission" date="2018-03" db="EMBL/GenBank/DDBJ databases">
        <title>Genomic Encyclopedia of Archaeal and Bacterial Type Strains, Phase II (KMG-II): from individual species to whole genera.</title>
        <authorList>
            <person name="Goeker M."/>
        </authorList>
    </citation>
    <scope>NUCLEOTIDE SEQUENCE [LARGE SCALE GENOMIC DNA]</scope>
    <source>
        <strain evidence="8 9">DSM 27267</strain>
    </source>
</reference>
<sequence length="187" mass="22168">MHFDLTDVQLMNKIRVGDFDAFRLLFERYYSPLCNFANSRLQDDFIAEDVVQELFTKVWEERTRIKFTGSIKSYLYTAVKNRSLNRLNAEMLRRKHTGAFRSNQNELISDIDLELEEFRNYLFECIEKLPPRCKIVFEKSRFEDLKQQEIASVMEISVKTVKAQIGKALKLIKTCVELVYPEFSQKN</sequence>
<dbReference type="NCBIfam" id="TIGR02985">
    <property type="entry name" value="Sig70_bacteroi1"/>
    <property type="match status" value="1"/>
</dbReference>
<keyword evidence="7" id="KW-0240">DNA-directed RNA polymerase</keyword>
<dbReference type="Gene3D" id="1.10.10.10">
    <property type="entry name" value="Winged helix-like DNA-binding domain superfamily/Winged helix DNA-binding domain"/>
    <property type="match status" value="1"/>
</dbReference>
<evidence type="ECO:0000256" key="3">
    <source>
        <dbReference type="ARBA" id="ARBA00023082"/>
    </source>
</evidence>
<dbReference type="Pfam" id="PF08281">
    <property type="entry name" value="Sigma70_r4_2"/>
    <property type="match status" value="1"/>
</dbReference>
<dbReference type="InterPro" id="IPR007627">
    <property type="entry name" value="RNA_pol_sigma70_r2"/>
</dbReference>
<keyword evidence="10" id="KW-1185">Reference proteome</keyword>
<dbReference type="Proteomes" id="UP000240621">
    <property type="component" value="Unassembled WGS sequence"/>
</dbReference>
<dbReference type="EMBL" id="PYGC01000003">
    <property type="protein sequence ID" value="PSK83614.1"/>
    <property type="molecule type" value="Genomic_DNA"/>
</dbReference>
<keyword evidence="3" id="KW-0731">Sigma factor</keyword>
<dbReference type="Gene3D" id="1.10.1740.10">
    <property type="match status" value="1"/>
</dbReference>
<dbReference type="InterPro" id="IPR013325">
    <property type="entry name" value="RNA_pol_sigma_r2"/>
</dbReference>
<dbReference type="PANTHER" id="PTHR43133">
    <property type="entry name" value="RNA POLYMERASE ECF-TYPE SIGMA FACTO"/>
    <property type="match status" value="1"/>
</dbReference>
<evidence type="ECO:0000313" key="9">
    <source>
        <dbReference type="Proteomes" id="UP000240621"/>
    </source>
</evidence>
<protein>
    <submittedName>
        <fullName evidence="7">DNA-directed RNA polymerase sigma-70 factor</fullName>
    </submittedName>
    <submittedName>
        <fullName evidence="8">RNA polymerase sigma-70 factor (ECF subfamily)</fullName>
    </submittedName>
</protein>
<dbReference type="EMBL" id="BLAU01000001">
    <property type="protein sequence ID" value="GET23162.1"/>
    <property type="molecule type" value="Genomic_DNA"/>
</dbReference>
<comment type="caution">
    <text evidence="8">The sequence shown here is derived from an EMBL/GenBank/DDBJ whole genome shotgun (WGS) entry which is preliminary data.</text>
</comment>
<dbReference type="Pfam" id="PF04542">
    <property type="entry name" value="Sigma70_r2"/>
    <property type="match status" value="1"/>
</dbReference>
<evidence type="ECO:0000256" key="2">
    <source>
        <dbReference type="ARBA" id="ARBA00023015"/>
    </source>
</evidence>
<dbReference type="CDD" id="cd06171">
    <property type="entry name" value="Sigma70_r4"/>
    <property type="match status" value="1"/>
</dbReference>